<sequence>MDTSTLIQKLKQAATKEKIIDFYDEATEDYLHWSKDHNMHFGYYIPFKNTFLKRDSMLNEMNHQVLKRLSFPKKESLVLDLGCGIGGTMHQLLLQYPYINALGTTISNKQVELGNQKIANKNGLIINADFRNLPIANNTADGAFAIESFCHAGHSDEAFIEVYRVLKPGASVVIADAFLRKEPQELCSISNYCYEQLCMGWSLQGLRSIQEVKQSLYNIGFRKVTLENISWQVAPSVLHVPFAIIGFLLKKIVKRETIRSQSWNNLKGSLFALLSGLHFTDFGYYIITATK</sequence>
<organism evidence="2 3">
    <name type="scientific">Aquimarina brevivitae</name>
    <dbReference type="NCBI Taxonomy" id="323412"/>
    <lineage>
        <taxon>Bacteria</taxon>
        <taxon>Pseudomonadati</taxon>
        <taxon>Bacteroidota</taxon>
        <taxon>Flavobacteriia</taxon>
        <taxon>Flavobacteriales</taxon>
        <taxon>Flavobacteriaceae</taxon>
        <taxon>Aquimarina</taxon>
    </lineage>
</organism>
<name>A0A4Q7PH89_9FLAO</name>
<dbReference type="Pfam" id="PF08241">
    <property type="entry name" value="Methyltransf_11"/>
    <property type="match status" value="1"/>
</dbReference>
<accession>A0A4Q7PH89</accession>
<dbReference type="PANTHER" id="PTHR44742:SF2">
    <property type="entry name" value="24-METHYLENESTEROL C-METHYLTRANSFERASE 2"/>
    <property type="match status" value="1"/>
</dbReference>
<feature type="domain" description="Methyltransferase type 11" evidence="1">
    <location>
        <begin position="79"/>
        <end position="174"/>
    </location>
</feature>
<dbReference type="InterPro" id="IPR029063">
    <property type="entry name" value="SAM-dependent_MTases_sf"/>
</dbReference>
<dbReference type="Gene3D" id="3.40.50.150">
    <property type="entry name" value="Vaccinia Virus protein VP39"/>
    <property type="match status" value="1"/>
</dbReference>
<proteinExistence type="predicted"/>
<evidence type="ECO:0000313" key="2">
    <source>
        <dbReference type="EMBL" id="RZS99916.1"/>
    </source>
</evidence>
<protein>
    <submittedName>
        <fullName evidence="2">Ubiquinone/menaquinone biosynthesis C-methylase UbiE</fullName>
    </submittedName>
</protein>
<evidence type="ECO:0000313" key="3">
    <source>
        <dbReference type="Proteomes" id="UP000292262"/>
    </source>
</evidence>
<keyword evidence="2" id="KW-0808">Transferase</keyword>
<dbReference type="GO" id="GO:0008757">
    <property type="term" value="F:S-adenosylmethionine-dependent methyltransferase activity"/>
    <property type="evidence" value="ECO:0007669"/>
    <property type="project" value="InterPro"/>
</dbReference>
<dbReference type="AlphaFoldDB" id="A0A4Q7PH89"/>
<dbReference type="OrthoDB" id="9770553at2"/>
<dbReference type="GO" id="GO:0032259">
    <property type="term" value="P:methylation"/>
    <property type="evidence" value="ECO:0007669"/>
    <property type="project" value="UniProtKB-KW"/>
</dbReference>
<dbReference type="PANTHER" id="PTHR44742">
    <property type="match status" value="1"/>
</dbReference>
<dbReference type="SUPFAM" id="SSF53335">
    <property type="entry name" value="S-adenosyl-L-methionine-dependent methyltransferases"/>
    <property type="match status" value="1"/>
</dbReference>
<dbReference type="RefSeq" id="WP_130285729.1">
    <property type="nucleotide sequence ID" value="NZ_SGXE01000001.1"/>
</dbReference>
<dbReference type="EMBL" id="SGXE01000001">
    <property type="protein sequence ID" value="RZS99916.1"/>
    <property type="molecule type" value="Genomic_DNA"/>
</dbReference>
<gene>
    <name evidence="2" type="ORF">EV197_1147</name>
</gene>
<keyword evidence="3" id="KW-1185">Reference proteome</keyword>
<dbReference type="CDD" id="cd02440">
    <property type="entry name" value="AdoMet_MTases"/>
    <property type="match status" value="1"/>
</dbReference>
<evidence type="ECO:0000259" key="1">
    <source>
        <dbReference type="Pfam" id="PF08241"/>
    </source>
</evidence>
<dbReference type="InterPro" id="IPR013216">
    <property type="entry name" value="Methyltransf_11"/>
</dbReference>
<keyword evidence="2" id="KW-0830">Ubiquinone</keyword>
<dbReference type="Proteomes" id="UP000292262">
    <property type="component" value="Unassembled WGS sequence"/>
</dbReference>
<keyword evidence="2" id="KW-0489">Methyltransferase</keyword>
<comment type="caution">
    <text evidence="2">The sequence shown here is derived from an EMBL/GenBank/DDBJ whole genome shotgun (WGS) entry which is preliminary data.</text>
</comment>
<reference evidence="2 3" key="1">
    <citation type="submission" date="2019-02" db="EMBL/GenBank/DDBJ databases">
        <title>Genomic Encyclopedia of Type Strains, Phase IV (KMG-IV): sequencing the most valuable type-strain genomes for metagenomic binning, comparative biology and taxonomic classification.</title>
        <authorList>
            <person name="Goeker M."/>
        </authorList>
    </citation>
    <scope>NUCLEOTIDE SEQUENCE [LARGE SCALE GENOMIC DNA]</scope>
    <source>
        <strain evidence="2 3">DSM 17196</strain>
    </source>
</reference>